<keyword evidence="6" id="KW-1185">Reference proteome</keyword>
<dbReference type="PROSITE" id="PS50112">
    <property type="entry name" value="PAS"/>
    <property type="match status" value="1"/>
</dbReference>
<dbReference type="PROSITE" id="PS50176">
    <property type="entry name" value="ARM_REPEAT"/>
    <property type="match status" value="1"/>
</dbReference>
<dbReference type="InterPro" id="IPR004155">
    <property type="entry name" value="PBS_lyase_HEAT"/>
</dbReference>
<name>A0ABT2N1W1_9CYAN</name>
<dbReference type="SMART" id="SM00185">
    <property type="entry name" value="ARM"/>
    <property type="match status" value="4"/>
</dbReference>
<dbReference type="SMART" id="SM00567">
    <property type="entry name" value="EZ_HEAT"/>
    <property type="match status" value="20"/>
</dbReference>
<feature type="compositionally biased region" description="Low complexity" evidence="3">
    <location>
        <begin position="134"/>
        <end position="144"/>
    </location>
</feature>
<dbReference type="RefSeq" id="WP_368009072.1">
    <property type="nucleotide sequence ID" value="NZ_JAMXFF010000055.1"/>
</dbReference>
<evidence type="ECO:0000313" key="5">
    <source>
        <dbReference type="EMBL" id="MCT7969622.1"/>
    </source>
</evidence>
<reference evidence="5 6" key="1">
    <citation type="journal article" date="2022" name="Front. Microbiol.">
        <title>High genomic differentiation and limited gene flow indicate recent cryptic speciation within the genus Laspinema (cyanobacteria).</title>
        <authorList>
            <person name="Stanojkovic A."/>
            <person name="Skoupy S."/>
            <person name="Skaloud P."/>
            <person name="Dvorak P."/>
        </authorList>
    </citation>
    <scope>NUCLEOTIDE SEQUENCE [LARGE SCALE GENOMIC DNA]</scope>
    <source>
        <strain evidence="5 6">D2a</strain>
    </source>
</reference>
<feature type="domain" description="PAS" evidence="4">
    <location>
        <begin position="1"/>
        <end position="60"/>
    </location>
</feature>
<evidence type="ECO:0000256" key="3">
    <source>
        <dbReference type="SAM" id="MobiDB-lite"/>
    </source>
</evidence>
<dbReference type="PANTHER" id="PTHR12697:SF38">
    <property type="entry name" value="PBS LYASE HEAT DOMAIN PROTEIN REPEAT-CONTAINING PROTEIN"/>
    <property type="match status" value="1"/>
</dbReference>
<protein>
    <submittedName>
        <fullName evidence="5">HEAT repeat domain-containing protein</fullName>
    </submittedName>
</protein>
<dbReference type="SUPFAM" id="SSF55785">
    <property type="entry name" value="PYP-like sensor domain (PAS domain)"/>
    <property type="match status" value="1"/>
</dbReference>
<comment type="caution">
    <text evidence="5">The sequence shown here is derived from an EMBL/GenBank/DDBJ whole genome shotgun (WGS) entry which is preliminary data.</text>
</comment>
<dbReference type="EMBL" id="JAMXFF010000055">
    <property type="protein sequence ID" value="MCT7969622.1"/>
    <property type="molecule type" value="Genomic_DNA"/>
</dbReference>
<dbReference type="Pfam" id="PF03130">
    <property type="entry name" value="HEAT_PBS"/>
    <property type="match status" value="1"/>
</dbReference>
<dbReference type="Gene3D" id="1.25.10.10">
    <property type="entry name" value="Leucine-rich Repeat Variant"/>
    <property type="match status" value="8"/>
</dbReference>
<organism evidence="5 6">
    <name type="scientific">Laspinema palackyanum D2a</name>
    <dbReference type="NCBI Taxonomy" id="2953684"/>
    <lineage>
        <taxon>Bacteria</taxon>
        <taxon>Bacillati</taxon>
        <taxon>Cyanobacteriota</taxon>
        <taxon>Cyanophyceae</taxon>
        <taxon>Oscillatoriophycideae</taxon>
        <taxon>Oscillatoriales</taxon>
        <taxon>Laspinemataceae</taxon>
        <taxon>Laspinema</taxon>
        <taxon>Laspinema palackyanum</taxon>
    </lineage>
</organism>
<accession>A0ABT2N1W1</accession>
<dbReference type="InterPro" id="IPR000225">
    <property type="entry name" value="Armadillo"/>
</dbReference>
<feature type="compositionally biased region" description="Basic and acidic residues" evidence="3">
    <location>
        <begin position="115"/>
        <end position="127"/>
    </location>
</feature>
<dbReference type="InterPro" id="IPR000014">
    <property type="entry name" value="PAS"/>
</dbReference>
<evidence type="ECO:0000259" key="4">
    <source>
        <dbReference type="PROSITE" id="PS50112"/>
    </source>
</evidence>
<dbReference type="Pfam" id="PF13646">
    <property type="entry name" value="HEAT_2"/>
    <property type="match status" value="6"/>
</dbReference>
<dbReference type="PANTHER" id="PTHR12697">
    <property type="entry name" value="PBS LYASE HEAT-LIKE PROTEIN"/>
    <property type="match status" value="1"/>
</dbReference>
<gene>
    <name evidence="5" type="ORF">NG799_25240</name>
</gene>
<keyword evidence="2" id="KW-0605">Phycobilisome</keyword>
<dbReference type="SUPFAM" id="SSF48371">
    <property type="entry name" value="ARM repeat"/>
    <property type="match status" value="3"/>
</dbReference>
<dbReference type="InterPro" id="IPR016024">
    <property type="entry name" value="ARM-type_fold"/>
</dbReference>
<proteinExistence type="predicted"/>
<dbReference type="InterPro" id="IPR035965">
    <property type="entry name" value="PAS-like_dom_sf"/>
</dbReference>
<feature type="region of interest" description="Disordered" evidence="3">
    <location>
        <begin position="115"/>
        <end position="160"/>
    </location>
</feature>
<dbReference type="Gene3D" id="3.30.450.20">
    <property type="entry name" value="PAS domain"/>
    <property type="match status" value="1"/>
</dbReference>
<dbReference type="Proteomes" id="UP001525890">
    <property type="component" value="Unassembled WGS sequence"/>
</dbReference>
<evidence type="ECO:0000256" key="1">
    <source>
        <dbReference type="ARBA" id="ARBA00022549"/>
    </source>
</evidence>
<evidence type="ECO:0000313" key="6">
    <source>
        <dbReference type="Proteomes" id="UP001525890"/>
    </source>
</evidence>
<keyword evidence="1" id="KW-0042">Antenna complex</keyword>
<sequence>MTISIFTTDTNLIVRTWDPRLAQMTGLSGETAVGLHLTTLAPDFLSRGFASRFERVLSEGVVETLAPALHHYLIPCPPLVPSKYFEYMQQRVTIGPLRDKERVVGTIVTIEDVTPRLEQEREQERRLTRPSALRDSPPEASSSEESPDSRSDEGTYSGPLHPILQALQDKNWQVRREAVDRLSIDSDPNLTSELLQLLRNEHRNPGVLNGVLQVLAASDVDMIPALVECLKDEDPDLRIYAALALGERADPRAVLPLVAALGDINANVRYHAIDALGQLRSQEAVEPLVAIAESNDFFLAFPALDALMRICDTAIAPRLLPLLKNTLSWRVRREAVDNLAQQNDPTIAIELLRMLREQHRNPNVLNSVLQILVLSDVDPIPSLVECLKDEDPDLRIYTALALGERHDARAIPALIEVLNDPDTNVIYHAIEALGRLRAVDAVEPLLALAESYDFFLAFPAIDALTRIGDRTIAPRLALLLEHNELLGPQVADALGQLGDADVVKPLALLFNQPHQPIKEIAVAINAIYHRYQTLFGEGIHVADLTRAQISPQGQDNLILALKGAKPPELSALARILGWLEGPAIAETLAQLLSEPSVREIVLEALVRHGPSAAELLIAQLDAEDLDTRSCAIVALGRIGSQKAVPALMAQLIHTESELVMITTNALAQIGDRSSYEALIGLLGHPEVSVRLGAIAALNSLGHPAMPERVLTLIKDENPYVRESAIKIAGYFAYPNCIDLLFELCQDPEERVRRAAIEHLPYLEQEERALGVLQQALREDTPTVRAAAARACGEIEHLAAYQYLLEALADEDSWVRYYAVSATSKLTNTREQMEGEESGRSAISQTGNLFEILQNLALHDPAFPVRASATEALGYWGSDKAVPILAAIAEEEGQDEDLVRAALRALGRIEHPSALAPLLNALNSPQAERRLDALQAFKERGGTEAGVALQWLGAADPETRVVTAAIDSLARMGTPSAVASLLDLTVDPTCRDTCIQTLATRGGTHQSNRLKHSREHSGIVSIEAYIEAIGRGLRHVHPAVRTAVVEILTRLKHPEASELLILALDDSDPHVRLAAVTALGHLGNHACEDKLVILARTDSDTTVRRAARKVLQS</sequence>
<evidence type="ECO:0000256" key="2">
    <source>
        <dbReference type="ARBA" id="ARBA00022738"/>
    </source>
</evidence>
<dbReference type="InterPro" id="IPR011989">
    <property type="entry name" value="ARM-like"/>
</dbReference>